<evidence type="ECO:0000259" key="2">
    <source>
        <dbReference type="PROSITE" id="PS50106"/>
    </source>
</evidence>
<dbReference type="AlphaFoldDB" id="A0A1I0S288"/>
<feature type="chain" id="PRO_5011480879" evidence="1">
    <location>
        <begin position="19"/>
        <end position="445"/>
    </location>
</feature>
<keyword evidence="4" id="KW-1185">Reference proteome</keyword>
<sequence>MKLKYFFWFVFLSIFLNAQEQNSFELQNEKKTVIPFKLINNLIFIPVNVNGAELTFLLDTGVAETSIFSLENQELKLASLEKIKFSGLGGNASIDGFRSDNNIARIGKDFVNYTLTLFIIIDQDFNISSHVGIPVNGIMGYHFFKNHPVLIDYTSKKITIYNDKELFKKKVKKFDELPISIEKNKPYIFADVEMTREKKSSKLLIDLGNSDPIWLFPTLIKDFVYNRPNIDDFLGRGFNGDVYGKRSRIHNFYLGNYRFEKPLTAMPDEYSIQHVNLVENRKGSIGGDIMRRFTVGFDYTNKKLYLRKNRNFDDPFHFNMSGLDFRQDGMEWTKDMVNLPTKNNNNASSGIEVINNSLQYNFVLKPIFSIAGVRKDSPADKAGLKKDDKLISINGKKTTDMTMEKIMEMMKSEQGKTINMVIQRKNQEMTLSFTLEDPIPYQEQE</sequence>
<feature type="signal peptide" evidence="1">
    <location>
        <begin position="1"/>
        <end position="18"/>
    </location>
</feature>
<dbReference type="RefSeq" id="WP_089794964.1">
    <property type="nucleotide sequence ID" value="NZ_FOIU01000003.1"/>
</dbReference>
<keyword evidence="3" id="KW-0378">Hydrolase</keyword>
<gene>
    <name evidence="3" type="ORF">SAMN05421841_3542</name>
</gene>
<feature type="domain" description="PDZ" evidence="2">
    <location>
        <begin position="336"/>
        <end position="425"/>
    </location>
</feature>
<proteinExistence type="predicted"/>
<evidence type="ECO:0000256" key="1">
    <source>
        <dbReference type="SAM" id="SignalP"/>
    </source>
</evidence>
<organism evidence="3 4">
    <name type="scientific">Chryseobacterium wanjuense</name>
    <dbReference type="NCBI Taxonomy" id="356305"/>
    <lineage>
        <taxon>Bacteria</taxon>
        <taxon>Pseudomonadati</taxon>
        <taxon>Bacteroidota</taxon>
        <taxon>Flavobacteriia</taxon>
        <taxon>Flavobacteriales</taxon>
        <taxon>Weeksellaceae</taxon>
        <taxon>Chryseobacterium group</taxon>
        <taxon>Chryseobacterium</taxon>
    </lineage>
</organism>
<dbReference type="Gene3D" id="2.30.42.10">
    <property type="match status" value="1"/>
</dbReference>
<dbReference type="GO" id="GO:0008233">
    <property type="term" value="F:peptidase activity"/>
    <property type="evidence" value="ECO:0007669"/>
    <property type="project" value="UniProtKB-KW"/>
</dbReference>
<dbReference type="SMART" id="SM00228">
    <property type="entry name" value="PDZ"/>
    <property type="match status" value="1"/>
</dbReference>
<dbReference type="InterPro" id="IPR001478">
    <property type="entry name" value="PDZ"/>
</dbReference>
<dbReference type="InterPro" id="IPR021109">
    <property type="entry name" value="Peptidase_aspartic_dom_sf"/>
</dbReference>
<dbReference type="STRING" id="356305.SAMN05421841_3542"/>
<dbReference type="OrthoDB" id="3521766at2"/>
<dbReference type="InterPro" id="IPR041489">
    <property type="entry name" value="PDZ_6"/>
</dbReference>
<dbReference type="Gene3D" id="2.40.70.10">
    <property type="entry name" value="Acid Proteases"/>
    <property type="match status" value="1"/>
</dbReference>
<evidence type="ECO:0000313" key="3">
    <source>
        <dbReference type="EMBL" id="SEW47512.1"/>
    </source>
</evidence>
<dbReference type="InterPro" id="IPR036034">
    <property type="entry name" value="PDZ_sf"/>
</dbReference>
<evidence type="ECO:0000313" key="4">
    <source>
        <dbReference type="Proteomes" id="UP000199469"/>
    </source>
</evidence>
<keyword evidence="3" id="KW-0645">Protease</keyword>
<dbReference type="SUPFAM" id="SSF50156">
    <property type="entry name" value="PDZ domain-like"/>
    <property type="match status" value="1"/>
</dbReference>
<keyword evidence="1" id="KW-0732">Signal</keyword>
<name>A0A1I0S288_9FLAO</name>
<dbReference type="EMBL" id="FOIU01000003">
    <property type="protein sequence ID" value="SEW47512.1"/>
    <property type="molecule type" value="Genomic_DNA"/>
</dbReference>
<dbReference type="GO" id="GO:0006508">
    <property type="term" value="P:proteolysis"/>
    <property type="evidence" value="ECO:0007669"/>
    <property type="project" value="UniProtKB-KW"/>
</dbReference>
<dbReference type="Pfam" id="PF13650">
    <property type="entry name" value="Asp_protease_2"/>
    <property type="match status" value="1"/>
</dbReference>
<dbReference type="Proteomes" id="UP000199469">
    <property type="component" value="Unassembled WGS sequence"/>
</dbReference>
<dbReference type="Pfam" id="PF17820">
    <property type="entry name" value="PDZ_6"/>
    <property type="match status" value="1"/>
</dbReference>
<accession>A0A1I0S288</accession>
<protein>
    <submittedName>
        <fullName evidence="3">Aspartyl protease</fullName>
    </submittedName>
</protein>
<dbReference type="PROSITE" id="PS50106">
    <property type="entry name" value="PDZ"/>
    <property type="match status" value="1"/>
</dbReference>
<reference evidence="4" key="1">
    <citation type="submission" date="2016-10" db="EMBL/GenBank/DDBJ databases">
        <authorList>
            <person name="Varghese N."/>
            <person name="Submissions S."/>
        </authorList>
    </citation>
    <scope>NUCLEOTIDE SEQUENCE [LARGE SCALE GENOMIC DNA]</scope>
    <source>
        <strain evidence="4">DSM 17724</strain>
    </source>
</reference>
<dbReference type="SUPFAM" id="SSF50630">
    <property type="entry name" value="Acid proteases"/>
    <property type="match status" value="1"/>
</dbReference>